<keyword evidence="3" id="KW-1185">Reference proteome</keyword>
<evidence type="ECO:0000313" key="3">
    <source>
        <dbReference type="Proteomes" id="UP000828390"/>
    </source>
</evidence>
<organism evidence="2 3">
    <name type="scientific">Dreissena polymorpha</name>
    <name type="common">Zebra mussel</name>
    <name type="synonym">Mytilus polymorpha</name>
    <dbReference type="NCBI Taxonomy" id="45954"/>
    <lineage>
        <taxon>Eukaryota</taxon>
        <taxon>Metazoa</taxon>
        <taxon>Spiralia</taxon>
        <taxon>Lophotrochozoa</taxon>
        <taxon>Mollusca</taxon>
        <taxon>Bivalvia</taxon>
        <taxon>Autobranchia</taxon>
        <taxon>Heteroconchia</taxon>
        <taxon>Euheterodonta</taxon>
        <taxon>Imparidentia</taxon>
        <taxon>Neoheterodontei</taxon>
        <taxon>Myida</taxon>
        <taxon>Dreissenoidea</taxon>
        <taxon>Dreissenidae</taxon>
        <taxon>Dreissena</taxon>
    </lineage>
</organism>
<feature type="region of interest" description="Disordered" evidence="1">
    <location>
        <begin position="1"/>
        <end position="21"/>
    </location>
</feature>
<proteinExistence type="predicted"/>
<dbReference type="AlphaFoldDB" id="A0A9D4CZ05"/>
<dbReference type="EMBL" id="JAIWYP010000011">
    <property type="protein sequence ID" value="KAH3734764.1"/>
    <property type="molecule type" value="Genomic_DNA"/>
</dbReference>
<sequence length="148" mass="15786">MKGNSVKLPVSDSGAGTDFSQTVDQPLTELGDRVLGFSTANLVSNSTACNTATGANGAEFSTLVKQAYTTCPPELHGHFEYAMEKPNTIECNDTDLNVTDHLDGCTDRTKLTITSTCPTSPLGLKEVNNVNKFTKQVVSLGNVHTLYV</sequence>
<dbReference type="Proteomes" id="UP000828390">
    <property type="component" value="Unassembled WGS sequence"/>
</dbReference>
<evidence type="ECO:0000256" key="1">
    <source>
        <dbReference type="SAM" id="MobiDB-lite"/>
    </source>
</evidence>
<protein>
    <submittedName>
        <fullName evidence="2">Uncharacterized protein</fullName>
    </submittedName>
</protein>
<evidence type="ECO:0000313" key="2">
    <source>
        <dbReference type="EMBL" id="KAH3734764.1"/>
    </source>
</evidence>
<gene>
    <name evidence="2" type="ORF">DPMN_041210</name>
</gene>
<accession>A0A9D4CZ05</accession>
<name>A0A9D4CZ05_DREPO</name>
<reference evidence="2" key="2">
    <citation type="submission" date="2020-11" db="EMBL/GenBank/DDBJ databases">
        <authorList>
            <person name="McCartney M.A."/>
            <person name="Auch B."/>
            <person name="Kono T."/>
            <person name="Mallez S."/>
            <person name="Becker A."/>
            <person name="Gohl D.M."/>
            <person name="Silverstein K.A.T."/>
            <person name="Koren S."/>
            <person name="Bechman K.B."/>
            <person name="Herman A."/>
            <person name="Abrahante J.E."/>
            <person name="Garbe J."/>
        </authorList>
    </citation>
    <scope>NUCLEOTIDE SEQUENCE</scope>
    <source>
        <strain evidence="2">Duluth1</strain>
        <tissue evidence="2">Whole animal</tissue>
    </source>
</reference>
<comment type="caution">
    <text evidence="2">The sequence shown here is derived from an EMBL/GenBank/DDBJ whole genome shotgun (WGS) entry which is preliminary data.</text>
</comment>
<reference evidence="2" key="1">
    <citation type="journal article" date="2019" name="bioRxiv">
        <title>The Genome of the Zebra Mussel, Dreissena polymorpha: A Resource for Invasive Species Research.</title>
        <authorList>
            <person name="McCartney M.A."/>
            <person name="Auch B."/>
            <person name="Kono T."/>
            <person name="Mallez S."/>
            <person name="Zhang Y."/>
            <person name="Obille A."/>
            <person name="Becker A."/>
            <person name="Abrahante J.E."/>
            <person name="Garbe J."/>
            <person name="Badalamenti J.P."/>
            <person name="Herman A."/>
            <person name="Mangelson H."/>
            <person name="Liachko I."/>
            <person name="Sullivan S."/>
            <person name="Sone E.D."/>
            <person name="Koren S."/>
            <person name="Silverstein K.A.T."/>
            <person name="Beckman K.B."/>
            <person name="Gohl D.M."/>
        </authorList>
    </citation>
    <scope>NUCLEOTIDE SEQUENCE</scope>
    <source>
        <strain evidence="2">Duluth1</strain>
        <tissue evidence="2">Whole animal</tissue>
    </source>
</reference>